<accession>A0AAE0NZV9</accession>
<keyword evidence="4" id="KW-1185">Reference proteome</keyword>
<feature type="compositionally biased region" description="Polar residues" evidence="1">
    <location>
        <begin position="514"/>
        <end position="532"/>
    </location>
</feature>
<feature type="compositionally biased region" description="Polar residues" evidence="1">
    <location>
        <begin position="7"/>
        <end position="24"/>
    </location>
</feature>
<evidence type="ECO:0000313" key="4">
    <source>
        <dbReference type="Proteomes" id="UP001285441"/>
    </source>
</evidence>
<feature type="compositionally biased region" description="Polar residues" evidence="1">
    <location>
        <begin position="550"/>
        <end position="570"/>
    </location>
</feature>
<reference evidence="3" key="2">
    <citation type="submission" date="2023-06" db="EMBL/GenBank/DDBJ databases">
        <authorList>
            <consortium name="Lawrence Berkeley National Laboratory"/>
            <person name="Haridas S."/>
            <person name="Hensen N."/>
            <person name="Bonometti L."/>
            <person name="Westerberg I."/>
            <person name="Brannstrom I.O."/>
            <person name="Guillou S."/>
            <person name="Cros-Aarteil S."/>
            <person name="Calhoun S."/>
            <person name="Kuo A."/>
            <person name="Mondo S."/>
            <person name="Pangilinan J."/>
            <person name="Riley R."/>
            <person name="LaButti K."/>
            <person name="Andreopoulos B."/>
            <person name="Lipzen A."/>
            <person name="Chen C."/>
            <person name="Yanf M."/>
            <person name="Daum C."/>
            <person name="Ng V."/>
            <person name="Clum A."/>
            <person name="Steindorff A."/>
            <person name="Ohm R."/>
            <person name="Martin F."/>
            <person name="Silar P."/>
            <person name="Natvig D."/>
            <person name="Lalanne C."/>
            <person name="Gautier V."/>
            <person name="Ament-velasquez S.L."/>
            <person name="Kruys A."/>
            <person name="Hutchinson M.I."/>
            <person name="Powell A.J."/>
            <person name="Barry K."/>
            <person name="Miller A.N."/>
            <person name="Grigoriev I.V."/>
            <person name="Debuchy R."/>
            <person name="Gladieux P."/>
            <person name="Thoren M.H."/>
            <person name="Johannesson H."/>
        </authorList>
    </citation>
    <scope>NUCLEOTIDE SEQUENCE</scope>
    <source>
        <strain evidence="3">CBS 232.78</strain>
    </source>
</reference>
<dbReference type="AlphaFoldDB" id="A0AAE0NZV9"/>
<comment type="caution">
    <text evidence="3">The sequence shown here is derived from an EMBL/GenBank/DDBJ whole genome shotgun (WGS) entry which is preliminary data.</text>
</comment>
<evidence type="ECO:0000313" key="3">
    <source>
        <dbReference type="EMBL" id="KAK3390450.1"/>
    </source>
</evidence>
<name>A0AAE0NZV9_9PEZI</name>
<reference evidence="3" key="1">
    <citation type="journal article" date="2023" name="Mol. Phylogenet. Evol.">
        <title>Genome-scale phylogeny and comparative genomics of the fungal order Sordariales.</title>
        <authorList>
            <person name="Hensen N."/>
            <person name="Bonometti L."/>
            <person name="Westerberg I."/>
            <person name="Brannstrom I.O."/>
            <person name="Guillou S."/>
            <person name="Cros-Aarteil S."/>
            <person name="Calhoun S."/>
            <person name="Haridas S."/>
            <person name="Kuo A."/>
            <person name="Mondo S."/>
            <person name="Pangilinan J."/>
            <person name="Riley R."/>
            <person name="LaButti K."/>
            <person name="Andreopoulos B."/>
            <person name="Lipzen A."/>
            <person name="Chen C."/>
            <person name="Yan M."/>
            <person name="Daum C."/>
            <person name="Ng V."/>
            <person name="Clum A."/>
            <person name="Steindorff A."/>
            <person name="Ohm R.A."/>
            <person name="Martin F."/>
            <person name="Silar P."/>
            <person name="Natvig D.O."/>
            <person name="Lalanne C."/>
            <person name="Gautier V."/>
            <person name="Ament-Velasquez S.L."/>
            <person name="Kruys A."/>
            <person name="Hutchinson M.I."/>
            <person name="Powell A.J."/>
            <person name="Barry K."/>
            <person name="Miller A.N."/>
            <person name="Grigoriev I.V."/>
            <person name="Debuchy R."/>
            <person name="Gladieux P."/>
            <person name="Hiltunen Thoren M."/>
            <person name="Johannesson H."/>
        </authorList>
    </citation>
    <scope>NUCLEOTIDE SEQUENCE</scope>
    <source>
        <strain evidence="3">CBS 232.78</strain>
    </source>
</reference>
<feature type="compositionally biased region" description="Polar residues" evidence="1">
    <location>
        <begin position="799"/>
        <end position="808"/>
    </location>
</feature>
<feature type="region of interest" description="Disordered" evidence="1">
    <location>
        <begin position="763"/>
        <end position="787"/>
    </location>
</feature>
<feature type="region of interest" description="Disordered" evidence="1">
    <location>
        <begin position="510"/>
        <end position="532"/>
    </location>
</feature>
<feature type="region of interest" description="Disordered" evidence="1">
    <location>
        <begin position="799"/>
        <end position="838"/>
    </location>
</feature>
<dbReference type="EMBL" id="JAULSW010000002">
    <property type="protein sequence ID" value="KAK3390450.1"/>
    <property type="molecule type" value="Genomic_DNA"/>
</dbReference>
<protein>
    <recommendedName>
        <fullName evidence="2">PH domain-containing protein</fullName>
    </recommendedName>
</protein>
<organism evidence="3 4">
    <name type="scientific">Podospora didyma</name>
    <dbReference type="NCBI Taxonomy" id="330526"/>
    <lineage>
        <taxon>Eukaryota</taxon>
        <taxon>Fungi</taxon>
        <taxon>Dikarya</taxon>
        <taxon>Ascomycota</taxon>
        <taxon>Pezizomycotina</taxon>
        <taxon>Sordariomycetes</taxon>
        <taxon>Sordariomycetidae</taxon>
        <taxon>Sordariales</taxon>
        <taxon>Podosporaceae</taxon>
        <taxon>Podospora</taxon>
    </lineage>
</organism>
<sequence length="838" mass="92115">MPEKAGQASSGATLEKLQNQGSYSRRSRPPNLGDGGDADRVPLRAEADGKLHRRESRLGLRSIFGRHRGGSDADKTPVAAPRDVPQRSGGGIRASLAEISNWPYALHHGQRSEIALPSLSKSQPTASSLRHKKSASVVRGQGVPNNARGSIAIWDPPPLFQAYPQAIKHAHLPACTTSTESVLRLHSHKKNSDSLGAVSSQGILPLDAKEESACEKAKKKHRRNPSGSSLKLDWTTKIYVLVTSGYLLQYSGEGNFDRLPERILHLGKDSAAFASDVIPGRHWVLQVSSVTEPDRAATSPATSLFSRLPFRGHERKHASNFLLVFESAEEMDSWITFLRREIEALGGRKYLSETGKPKIDDSHLYLRNQTSQRTLVMKDPDRFSRVLSPDLTWEPPDIHLAVEPDAFHDQSFDDTSTASVVSHDGRQLDGLRDSTNRLSFISSGQRTVITSAGSSPACSPVRDSFMSDDDMHPLDLQHQDEQPHPQARPNAAAISDRRQSLRTINHLFDIRAASGQSPRPQSTSYSNSWQPEHSLAPTLQTTINFSVPQASSKRYSSARSPPMESTSVWSPPQPRMSLRRPPPTALSINPRPLSLVEDQPSPLSPPSTWTTEDVTTTAISTAPDTPSIFSSWAQEVAKNEEQHKSSVLSDPNSNLASNQDAFYINSNSMPEQYPSLNSIRASVKPGGRRESSIFGLLERDLSETVSAPRTTARDIPRSQSSLGYYGGGHQPDSPATQETLRSRRLSLYSQSTERPAINVDQRFLNPREAPQRPRVSSLKPVPRSSQHLRVDSLRQGVQLQRRSMSQLTEGPPPAPPPSRALPPIPLHRKSSLVSAGHF</sequence>
<feature type="domain" description="PH" evidence="2">
    <location>
        <begin position="240"/>
        <end position="343"/>
    </location>
</feature>
<feature type="region of interest" description="Disordered" evidence="1">
    <location>
        <begin position="122"/>
        <end position="142"/>
    </location>
</feature>
<feature type="region of interest" description="Disordered" evidence="1">
    <location>
        <begin position="1"/>
        <end position="89"/>
    </location>
</feature>
<evidence type="ECO:0000256" key="1">
    <source>
        <dbReference type="SAM" id="MobiDB-lite"/>
    </source>
</evidence>
<feature type="compositionally biased region" description="Pro residues" evidence="1">
    <location>
        <begin position="810"/>
        <end position="825"/>
    </location>
</feature>
<dbReference type="Proteomes" id="UP001285441">
    <property type="component" value="Unassembled WGS sequence"/>
</dbReference>
<evidence type="ECO:0000259" key="2">
    <source>
        <dbReference type="PROSITE" id="PS50003"/>
    </source>
</evidence>
<feature type="compositionally biased region" description="Basic and acidic residues" evidence="1">
    <location>
        <begin position="469"/>
        <end position="483"/>
    </location>
</feature>
<dbReference type="InterPro" id="IPR001849">
    <property type="entry name" value="PH_domain"/>
</dbReference>
<feature type="compositionally biased region" description="Basic and acidic residues" evidence="1">
    <location>
        <begin position="37"/>
        <end position="50"/>
    </location>
</feature>
<feature type="region of interest" description="Disordered" evidence="1">
    <location>
        <begin position="449"/>
        <end position="495"/>
    </location>
</feature>
<dbReference type="PROSITE" id="PS50003">
    <property type="entry name" value="PH_DOMAIN"/>
    <property type="match status" value="1"/>
</dbReference>
<feature type="region of interest" description="Disordered" evidence="1">
    <location>
        <begin position="705"/>
        <end position="740"/>
    </location>
</feature>
<gene>
    <name evidence="3" type="ORF">B0H63DRAFT_115194</name>
</gene>
<proteinExistence type="predicted"/>
<feature type="region of interest" description="Disordered" evidence="1">
    <location>
        <begin position="550"/>
        <end position="611"/>
    </location>
</feature>